<dbReference type="Pfam" id="PF14401">
    <property type="entry name" value="RLAN"/>
    <property type="match status" value="1"/>
</dbReference>
<feature type="domain" description="ATP-grasp" evidence="2">
    <location>
        <begin position="308"/>
        <end position="499"/>
    </location>
</feature>
<comment type="caution">
    <text evidence="3">The sequence shown here is derived from an EMBL/GenBank/DDBJ whole genome shotgun (WGS) entry which is preliminary data.</text>
</comment>
<dbReference type="InterPro" id="IPR013815">
    <property type="entry name" value="ATP_grasp_subdomain_1"/>
</dbReference>
<evidence type="ECO:0000313" key="4">
    <source>
        <dbReference type="Proteomes" id="UP001596303"/>
    </source>
</evidence>
<dbReference type="InterPro" id="IPR011761">
    <property type="entry name" value="ATP-grasp"/>
</dbReference>
<evidence type="ECO:0000259" key="2">
    <source>
        <dbReference type="PROSITE" id="PS50975"/>
    </source>
</evidence>
<dbReference type="Gene3D" id="3.30.1490.20">
    <property type="entry name" value="ATP-grasp fold, A domain"/>
    <property type="match status" value="1"/>
</dbReference>
<dbReference type="PANTHER" id="PTHR21621:SF0">
    <property type="entry name" value="BETA-CITRYLGLUTAMATE SYNTHASE B-RELATED"/>
    <property type="match status" value="1"/>
</dbReference>
<dbReference type="InterPro" id="IPR013651">
    <property type="entry name" value="ATP-grasp_RimK-type"/>
</dbReference>
<keyword evidence="1" id="KW-0547">Nucleotide-binding</keyword>
<evidence type="ECO:0000256" key="1">
    <source>
        <dbReference type="PROSITE-ProRule" id="PRU00409"/>
    </source>
</evidence>
<organism evidence="3 4">
    <name type="scientific">Ponticaulis profundi</name>
    <dbReference type="NCBI Taxonomy" id="2665222"/>
    <lineage>
        <taxon>Bacteria</taxon>
        <taxon>Pseudomonadati</taxon>
        <taxon>Pseudomonadota</taxon>
        <taxon>Alphaproteobacteria</taxon>
        <taxon>Hyphomonadales</taxon>
        <taxon>Hyphomonadaceae</taxon>
        <taxon>Ponticaulis</taxon>
    </lineage>
</organism>
<dbReference type="EMBL" id="JBHSSW010000003">
    <property type="protein sequence ID" value="MFC6196799.1"/>
    <property type="molecule type" value="Genomic_DNA"/>
</dbReference>
<name>A0ABW1S5L3_9PROT</name>
<dbReference type="Gene3D" id="3.30.470.20">
    <property type="entry name" value="ATP-grasp fold, B domain"/>
    <property type="match status" value="1"/>
</dbReference>
<dbReference type="PANTHER" id="PTHR21621">
    <property type="entry name" value="RIBOSOMAL PROTEIN S6 MODIFICATION PROTEIN"/>
    <property type="match status" value="1"/>
</dbReference>
<dbReference type="PROSITE" id="PS50975">
    <property type="entry name" value="ATP_GRASP"/>
    <property type="match status" value="1"/>
</dbReference>
<evidence type="ECO:0000313" key="3">
    <source>
        <dbReference type="EMBL" id="MFC6196799.1"/>
    </source>
</evidence>
<accession>A0ABW1S5L3</accession>
<gene>
    <name evidence="3" type="ORF">ACFQDM_01840</name>
</gene>
<dbReference type="SUPFAM" id="SSF56059">
    <property type="entry name" value="Glutathione synthetase ATP-binding domain-like"/>
    <property type="match status" value="1"/>
</dbReference>
<reference evidence="4" key="1">
    <citation type="journal article" date="2019" name="Int. J. Syst. Evol. Microbiol.">
        <title>The Global Catalogue of Microorganisms (GCM) 10K type strain sequencing project: providing services to taxonomists for standard genome sequencing and annotation.</title>
        <authorList>
            <consortium name="The Broad Institute Genomics Platform"/>
            <consortium name="The Broad Institute Genome Sequencing Center for Infectious Disease"/>
            <person name="Wu L."/>
            <person name="Ma J."/>
        </authorList>
    </citation>
    <scope>NUCLEOTIDE SEQUENCE [LARGE SCALE GENOMIC DNA]</scope>
    <source>
        <strain evidence="4">CGMCC-1.15741</strain>
    </source>
</reference>
<dbReference type="InterPro" id="IPR025839">
    <property type="entry name" value="RLAN_dom"/>
</dbReference>
<keyword evidence="1" id="KW-0067">ATP-binding</keyword>
<dbReference type="Proteomes" id="UP001596303">
    <property type="component" value="Unassembled WGS sequence"/>
</dbReference>
<dbReference type="Pfam" id="PF08443">
    <property type="entry name" value="RimK"/>
    <property type="match status" value="1"/>
</dbReference>
<proteinExistence type="predicted"/>
<sequence>MMMAKPPSFWSYLFAKGNRPLMSDWLILVESLSDIGQAETPHKVMRIADYLSNPKLFSGRRPYVLNLARSYGYQSEGYYASLLAEARGHRVSPSILTMKELSQKGLYAHALPELNARLRDCRSKGAQHADKIFIAFSRCQTPGYERLAREVSDWFRTPALEIEFDPKQPDEIARIRTVPPHKLKDERRAFFLDALKAYTAGRVKAEKSRTPAKWSLAILMDPKEKTPPSSMASMKRFANVADKMGIEVEVIDPSDLPSLSEFDALFIRATTSIDNFTYRFARRAEQEGMPVIDDTTSMIRCTNKVYLKEILENAGVPIPPTEILDEKTNLAAVFERLGSPVILKTPDGSFGAHMVKANTLDEMKAGTEKMFRETALIIAQSFMPTAFDWRIGVLGGEPIYACQYEMARGHWQIVKHGADGKMTEGEHLTIAIEDAPKEVVDVAVKAARLIGNGLYGVDLKDTGNGVVVIEINDNPSMDYDVEGEILKDELWRKILSWFSNRLEQRLGFQA</sequence>
<keyword evidence="4" id="KW-1185">Reference proteome</keyword>
<protein>
    <submittedName>
        <fullName evidence="3">RimK family protein</fullName>
    </submittedName>
</protein>